<gene>
    <name evidence="2" type="ORF">PGQ11_007295</name>
</gene>
<proteinExistence type="predicted"/>
<feature type="region of interest" description="Disordered" evidence="1">
    <location>
        <begin position="114"/>
        <end position="183"/>
    </location>
</feature>
<organism evidence="2 3">
    <name type="scientific">Apiospora arundinis</name>
    <dbReference type="NCBI Taxonomy" id="335852"/>
    <lineage>
        <taxon>Eukaryota</taxon>
        <taxon>Fungi</taxon>
        <taxon>Dikarya</taxon>
        <taxon>Ascomycota</taxon>
        <taxon>Pezizomycotina</taxon>
        <taxon>Sordariomycetes</taxon>
        <taxon>Xylariomycetidae</taxon>
        <taxon>Amphisphaeriales</taxon>
        <taxon>Apiosporaceae</taxon>
        <taxon>Apiospora</taxon>
    </lineage>
</organism>
<feature type="compositionally biased region" description="Basic and acidic residues" evidence="1">
    <location>
        <begin position="152"/>
        <end position="162"/>
    </location>
</feature>
<comment type="caution">
    <text evidence="2">The sequence shown here is derived from an EMBL/GenBank/DDBJ whole genome shotgun (WGS) entry which is preliminary data.</text>
</comment>
<evidence type="ECO:0000313" key="3">
    <source>
        <dbReference type="Proteomes" id="UP001390339"/>
    </source>
</evidence>
<dbReference type="EMBL" id="JAPCWZ010000004">
    <property type="protein sequence ID" value="KAK8868717.1"/>
    <property type="molecule type" value="Genomic_DNA"/>
</dbReference>
<dbReference type="Proteomes" id="UP001390339">
    <property type="component" value="Unassembled WGS sequence"/>
</dbReference>
<evidence type="ECO:0000313" key="2">
    <source>
        <dbReference type="EMBL" id="KAK8868717.1"/>
    </source>
</evidence>
<accession>A0ABR2IV96</accession>
<keyword evidence="3" id="KW-1185">Reference proteome</keyword>
<feature type="region of interest" description="Disordered" evidence="1">
    <location>
        <begin position="1"/>
        <end position="45"/>
    </location>
</feature>
<evidence type="ECO:0000256" key="1">
    <source>
        <dbReference type="SAM" id="MobiDB-lite"/>
    </source>
</evidence>
<sequence length="198" mass="21650">MNSGGWAWGWTSPQNSQSNPRPTNEDWSLPTVADSNADNPEIAYTGEPAGSILITSWPSDQGNQQDFCTHPCGYQSCVCHSSGATYAQAVPQVFAYAAPDNMSLVHSDFGSPNPVLFGDDGKPAGSDGQLLSPADRDERRRPRSVPPSIEHYVQDRQPHEELACGLGTSDVRQSKKRHKRKVISAISDKDLNVQDRRD</sequence>
<protein>
    <submittedName>
        <fullName evidence="2">Uncharacterized protein</fullName>
    </submittedName>
</protein>
<name>A0ABR2IV96_9PEZI</name>
<feature type="compositionally biased region" description="Polar residues" evidence="1">
    <location>
        <begin position="11"/>
        <end position="26"/>
    </location>
</feature>
<reference evidence="2 3" key="1">
    <citation type="journal article" date="2024" name="IMA Fungus">
        <title>Apiospora arundinis, a panoply of carbohydrate-active enzymes and secondary metabolites.</title>
        <authorList>
            <person name="Sorensen T."/>
            <person name="Petersen C."/>
            <person name="Muurmann A.T."/>
            <person name="Christiansen J.V."/>
            <person name="Brundto M.L."/>
            <person name="Overgaard C.K."/>
            <person name="Boysen A.T."/>
            <person name="Wollenberg R.D."/>
            <person name="Larsen T.O."/>
            <person name="Sorensen J.L."/>
            <person name="Nielsen K.L."/>
            <person name="Sondergaard T.E."/>
        </authorList>
    </citation>
    <scope>NUCLEOTIDE SEQUENCE [LARGE SCALE GENOMIC DNA]</scope>
    <source>
        <strain evidence="2 3">AAU 773</strain>
    </source>
</reference>